<dbReference type="RefSeq" id="WP_244021981.1">
    <property type="nucleotide sequence ID" value="NZ_JALHLF010000062.1"/>
</dbReference>
<proteinExistence type="predicted"/>
<comment type="caution">
    <text evidence="2">The sequence shown here is derived from an EMBL/GenBank/DDBJ whole genome shotgun (WGS) entry which is preliminary data.</text>
</comment>
<keyword evidence="1" id="KW-1133">Transmembrane helix</keyword>
<protein>
    <submittedName>
        <fullName evidence="2">Uncharacterized protein</fullName>
    </submittedName>
</protein>
<evidence type="ECO:0000313" key="2">
    <source>
        <dbReference type="EMBL" id="MCJ2183819.1"/>
    </source>
</evidence>
<evidence type="ECO:0000256" key="1">
    <source>
        <dbReference type="SAM" id="Phobius"/>
    </source>
</evidence>
<dbReference type="EMBL" id="JALHLF010000062">
    <property type="protein sequence ID" value="MCJ2183819.1"/>
    <property type="molecule type" value="Genomic_DNA"/>
</dbReference>
<evidence type="ECO:0000313" key="3">
    <source>
        <dbReference type="Proteomes" id="UP001162881"/>
    </source>
</evidence>
<sequence>MSFGDFMGLCAVMSALVAMVGILAGAYKRRLAFLERKLELAAGTLPVAEAKSELEKRVRVLERIATQGAQADDIALQIEALRAGEPPAIASGRPLEVTAQ</sequence>
<gene>
    <name evidence="2" type="ORF">MTR62_14115</name>
</gene>
<keyword evidence="1" id="KW-0812">Transmembrane</keyword>
<name>A0ABT0BFL6_9SPHN</name>
<organism evidence="2 3">
    <name type="scientific">Novosphingobium organovorum</name>
    <dbReference type="NCBI Taxonomy" id="2930092"/>
    <lineage>
        <taxon>Bacteria</taxon>
        <taxon>Pseudomonadati</taxon>
        <taxon>Pseudomonadota</taxon>
        <taxon>Alphaproteobacteria</taxon>
        <taxon>Sphingomonadales</taxon>
        <taxon>Sphingomonadaceae</taxon>
        <taxon>Novosphingobium</taxon>
    </lineage>
</organism>
<keyword evidence="1" id="KW-0472">Membrane</keyword>
<accession>A0ABT0BFL6</accession>
<keyword evidence="3" id="KW-1185">Reference proteome</keyword>
<dbReference type="Proteomes" id="UP001162881">
    <property type="component" value="Unassembled WGS sequence"/>
</dbReference>
<reference evidence="2" key="1">
    <citation type="submission" date="2022-03" db="EMBL/GenBank/DDBJ databases">
        <title>Identification of a novel bacterium isolated from mangrove sediments.</title>
        <authorList>
            <person name="Pan X."/>
        </authorList>
    </citation>
    <scope>NUCLEOTIDE SEQUENCE</scope>
    <source>
        <strain evidence="2">B1949</strain>
    </source>
</reference>
<feature type="transmembrane region" description="Helical" evidence="1">
    <location>
        <begin position="6"/>
        <end position="27"/>
    </location>
</feature>